<evidence type="ECO:0000256" key="1">
    <source>
        <dbReference type="SAM" id="MobiDB-lite"/>
    </source>
</evidence>
<dbReference type="AlphaFoldDB" id="A0A803QCA5"/>
<evidence type="ECO:0000313" key="2">
    <source>
        <dbReference type="EnsemblPlants" id="cds.evm.model.08.763"/>
    </source>
</evidence>
<sequence length="120" mass="13072">MFSKNKSFVKRYKKDQKQQLAFEASMYKMVLIIKSTVLQNHYGDHLTPSIDISLPQFHRDLFGASSNGSGSNAHVQGKLSVSAPVSRLVPHDLPPTADSSPVTTTPNLVSSVPMSLGESD</sequence>
<dbReference type="Proteomes" id="UP000596661">
    <property type="component" value="Chromosome 8"/>
</dbReference>
<organism evidence="2 3">
    <name type="scientific">Cannabis sativa</name>
    <name type="common">Hemp</name>
    <name type="synonym">Marijuana</name>
    <dbReference type="NCBI Taxonomy" id="3483"/>
    <lineage>
        <taxon>Eukaryota</taxon>
        <taxon>Viridiplantae</taxon>
        <taxon>Streptophyta</taxon>
        <taxon>Embryophyta</taxon>
        <taxon>Tracheophyta</taxon>
        <taxon>Spermatophyta</taxon>
        <taxon>Magnoliopsida</taxon>
        <taxon>eudicotyledons</taxon>
        <taxon>Gunneridae</taxon>
        <taxon>Pentapetalae</taxon>
        <taxon>rosids</taxon>
        <taxon>fabids</taxon>
        <taxon>Rosales</taxon>
        <taxon>Cannabaceae</taxon>
        <taxon>Cannabis</taxon>
    </lineage>
</organism>
<reference evidence="2" key="1">
    <citation type="submission" date="2018-11" db="EMBL/GenBank/DDBJ databases">
        <authorList>
            <person name="Grassa J C."/>
        </authorList>
    </citation>
    <scope>NUCLEOTIDE SEQUENCE [LARGE SCALE GENOMIC DNA]</scope>
</reference>
<proteinExistence type="predicted"/>
<reference evidence="2" key="2">
    <citation type="submission" date="2021-03" db="UniProtKB">
        <authorList>
            <consortium name="EnsemblPlants"/>
        </authorList>
    </citation>
    <scope>IDENTIFICATION</scope>
</reference>
<accession>A0A803QCA5</accession>
<feature type="compositionally biased region" description="Polar residues" evidence="1">
    <location>
        <begin position="97"/>
        <end position="113"/>
    </location>
</feature>
<protein>
    <submittedName>
        <fullName evidence="2">Uncharacterized protein</fullName>
    </submittedName>
</protein>
<keyword evidence="3" id="KW-1185">Reference proteome</keyword>
<feature type="region of interest" description="Disordered" evidence="1">
    <location>
        <begin position="86"/>
        <end position="120"/>
    </location>
</feature>
<evidence type="ECO:0000313" key="3">
    <source>
        <dbReference type="Proteomes" id="UP000596661"/>
    </source>
</evidence>
<dbReference type="Gramene" id="evm.model.08.763">
    <property type="protein sequence ID" value="cds.evm.model.08.763"/>
    <property type="gene ID" value="evm.TU.08.763"/>
</dbReference>
<dbReference type="EnsemblPlants" id="evm.model.08.763">
    <property type="protein sequence ID" value="cds.evm.model.08.763"/>
    <property type="gene ID" value="evm.TU.08.763"/>
</dbReference>
<dbReference type="EMBL" id="UZAU01000692">
    <property type="status" value="NOT_ANNOTATED_CDS"/>
    <property type="molecule type" value="Genomic_DNA"/>
</dbReference>
<name>A0A803QCA5_CANSA</name>